<accession>A0A0D6B151</accession>
<dbReference type="GO" id="GO:0004222">
    <property type="term" value="F:metalloendopeptidase activity"/>
    <property type="evidence" value="ECO:0007669"/>
    <property type="project" value="InterPro"/>
</dbReference>
<evidence type="ECO:0000256" key="3">
    <source>
        <dbReference type="ARBA" id="ARBA00007931"/>
    </source>
</evidence>
<name>A0A0D6B151_RHOSU</name>
<dbReference type="GO" id="GO:0031293">
    <property type="term" value="P:membrane protein intracellular domain proteolysis"/>
    <property type="evidence" value="ECO:0007669"/>
    <property type="project" value="TreeGrafter"/>
</dbReference>
<gene>
    <name evidence="9" type="ORF">NHU_01666</name>
    <name evidence="10" type="ORF">NHU_03287</name>
</gene>
<evidence type="ECO:0000313" key="11">
    <source>
        <dbReference type="Proteomes" id="UP000064912"/>
    </source>
</evidence>
<dbReference type="GO" id="GO:0005737">
    <property type="term" value="C:cytoplasm"/>
    <property type="evidence" value="ECO:0007669"/>
    <property type="project" value="TreeGrafter"/>
</dbReference>
<reference evidence="9 11" key="1">
    <citation type="submission" date="2015-02" db="EMBL/GenBank/DDBJ databases">
        <title>Genome sequene of Rhodovulum sulfidophilum DSM 2351.</title>
        <authorList>
            <person name="Nagao N."/>
        </authorList>
    </citation>
    <scope>NUCLEOTIDE SEQUENCE [LARGE SCALE GENOMIC DNA]</scope>
    <source>
        <strain evidence="9 11">DSM 2351</strain>
    </source>
</reference>
<evidence type="ECO:0000313" key="9">
    <source>
        <dbReference type="EMBL" id="BAQ68822.1"/>
    </source>
</evidence>
<feature type="transmembrane region" description="Helical" evidence="7">
    <location>
        <begin position="118"/>
        <end position="140"/>
    </location>
</feature>
<evidence type="ECO:0000313" key="10">
    <source>
        <dbReference type="EMBL" id="BAQ70427.1"/>
    </source>
</evidence>
<dbReference type="Pfam" id="PF02163">
    <property type="entry name" value="Peptidase_M50"/>
    <property type="match status" value="1"/>
</dbReference>
<dbReference type="eggNOG" id="COG1994">
    <property type="taxonomic scope" value="Bacteria"/>
</dbReference>
<dbReference type="InterPro" id="IPR008915">
    <property type="entry name" value="Peptidase_M50"/>
</dbReference>
<evidence type="ECO:0000256" key="5">
    <source>
        <dbReference type="ARBA" id="ARBA00022989"/>
    </source>
</evidence>
<feature type="transmembrane region" description="Helical" evidence="7">
    <location>
        <begin position="348"/>
        <end position="368"/>
    </location>
</feature>
<dbReference type="EMBL" id="AP014800">
    <property type="protein sequence ID" value="BAQ70427.1"/>
    <property type="molecule type" value="Genomic_DNA"/>
</dbReference>
<keyword evidence="4 7" id="KW-0812">Transmembrane</keyword>
<dbReference type="KEGG" id="rsu:NHU_03287"/>
<dbReference type="KEGG" id="rsu:NHU_01666"/>
<evidence type="ECO:0000256" key="2">
    <source>
        <dbReference type="ARBA" id="ARBA00004127"/>
    </source>
</evidence>
<feature type="transmembrane region" description="Helical" evidence="7">
    <location>
        <begin position="219"/>
        <end position="241"/>
    </location>
</feature>
<keyword evidence="5 7" id="KW-1133">Transmembrane helix</keyword>
<comment type="cofactor">
    <cofactor evidence="1">
        <name>Zn(2+)</name>
        <dbReference type="ChEBI" id="CHEBI:29105"/>
    </cofactor>
</comment>
<organism evidence="9 11">
    <name type="scientific">Rhodovulum sulfidophilum</name>
    <name type="common">Rhodobacter sulfidophilus</name>
    <dbReference type="NCBI Taxonomy" id="35806"/>
    <lineage>
        <taxon>Bacteria</taxon>
        <taxon>Pseudomonadati</taxon>
        <taxon>Pseudomonadota</taxon>
        <taxon>Alphaproteobacteria</taxon>
        <taxon>Rhodobacterales</taxon>
        <taxon>Paracoccaceae</taxon>
        <taxon>Rhodovulum</taxon>
    </lineage>
</organism>
<dbReference type="GO" id="GO:0016020">
    <property type="term" value="C:membrane"/>
    <property type="evidence" value="ECO:0007669"/>
    <property type="project" value="InterPro"/>
</dbReference>
<dbReference type="PANTHER" id="PTHR13325">
    <property type="entry name" value="PROTEASE M50 MEMBRANE-BOUND TRANSCRIPTION FACTOR SITE 2 PROTEASE"/>
    <property type="match status" value="1"/>
</dbReference>
<dbReference type="InterPro" id="IPR001193">
    <property type="entry name" value="MBTPS2"/>
</dbReference>
<evidence type="ECO:0000256" key="4">
    <source>
        <dbReference type="ARBA" id="ARBA00022692"/>
    </source>
</evidence>
<feature type="transmembrane region" description="Helical" evidence="7">
    <location>
        <begin position="247"/>
        <end position="268"/>
    </location>
</feature>
<evidence type="ECO:0000256" key="7">
    <source>
        <dbReference type="SAM" id="Phobius"/>
    </source>
</evidence>
<evidence type="ECO:0000256" key="1">
    <source>
        <dbReference type="ARBA" id="ARBA00001947"/>
    </source>
</evidence>
<dbReference type="Proteomes" id="UP000064912">
    <property type="component" value="Chromosome"/>
</dbReference>
<feature type="transmembrane region" description="Helical" evidence="7">
    <location>
        <begin position="388"/>
        <end position="408"/>
    </location>
</feature>
<feature type="domain" description="Peptidase M50" evidence="8">
    <location>
        <begin position="168"/>
        <end position="243"/>
    </location>
</feature>
<dbReference type="AlphaFoldDB" id="A0A0D6B151"/>
<comment type="subcellular location">
    <subcellularLocation>
        <location evidence="2">Endomembrane system</location>
        <topology evidence="2">Multi-pass membrane protein</topology>
    </subcellularLocation>
</comment>
<keyword evidence="6 7" id="KW-0472">Membrane</keyword>
<evidence type="ECO:0000259" key="8">
    <source>
        <dbReference type="Pfam" id="PF02163"/>
    </source>
</evidence>
<protein>
    <recommendedName>
        <fullName evidence="8">Peptidase M50 domain-containing protein</fullName>
    </recommendedName>
</protein>
<dbReference type="PATRIC" id="fig|35806.4.peg.1719"/>
<dbReference type="PANTHER" id="PTHR13325:SF3">
    <property type="entry name" value="MEMBRANE-BOUND TRANSCRIPTION FACTOR SITE-2 PROTEASE"/>
    <property type="match status" value="1"/>
</dbReference>
<feature type="transmembrane region" description="Helical" evidence="7">
    <location>
        <begin position="322"/>
        <end position="342"/>
    </location>
</feature>
<proteinExistence type="inferred from homology"/>
<dbReference type="GO" id="GO:0012505">
    <property type="term" value="C:endomembrane system"/>
    <property type="evidence" value="ECO:0007669"/>
    <property type="project" value="UniProtKB-SubCell"/>
</dbReference>
<dbReference type="EMBL" id="AP014800">
    <property type="protein sequence ID" value="BAQ68822.1"/>
    <property type="molecule type" value="Genomic_DNA"/>
</dbReference>
<sequence>MDLVRLSLVNQLALRLSSDGRARQSYLAQDRSSGRIFTLPRALALALRRVQAAERGDAEARKRVGREELRDVSGLLGQIRAARGQDRLTRRRFNPVFASFPLIDLGPLQPRMQPLARALVGPGFLVFMAALLGAALFLGIRSDWAIFSAYRNMFSLEAIATFGLVAPVLKIFHEAGHALTATRYGVRLRKGGLYLIGLYPMPYVDCTEADVSARRRHRIAISLAGILVDVTVGLIAFVLWYLVAGSYWQVLIGHVFVFSTLNSVLFNANPLTRLDGYYVMTDLLRRRNLATRASATLADLRLWAMTTGLAGSRPREPRHWGLVAYSVGSFLYRLKILYVIGFALLPRYLGLGIVVMAWGAVAMFVAPLMQDEIPRVHLDDAARRRRRWMRAGLAGGLVVALGFVPLPYHLRLDVAADVEGHYQLTTQSAGFLQALAPGGPIGGGTRLAVLENPALRDRAEVLDANLAGARAAYESVRGDHPAKAAMAARQVMSLSDQVAVSAREIAGLTLNAPGDGVFVPSRLDRAGAFLPSGTALGAFLPVAGGAVLSGPFPERYVDKFQQGPVAAELRIAGEYLTLDPSAAALRTIIGVDRASGTRIYQLTIPADLTPASLAGRPGALRLTFAAEPLVCHIKFLIQGLAARFREAQMADRSGI</sequence>
<comment type="similarity">
    <text evidence="3">Belongs to the peptidase M50B family.</text>
</comment>
<evidence type="ECO:0000256" key="6">
    <source>
        <dbReference type="ARBA" id="ARBA00023136"/>
    </source>
</evidence>